<reference evidence="7" key="1">
    <citation type="submission" date="2020-10" db="EMBL/GenBank/DDBJ databases">
        <title>Sequencing the genomes of 1000 actinobacteria strains.</title>
        <authorList>
            <person name="Klenk H.-P."/>
        </authorList>
    </citation>
    <scope>NUCLEOTIDE SEQUENCE</scope>
    <source>
        <strain evidence="7">DSM 45354</strain>
    </source>
</reference>
<protein>
    <submittedName>
        <fullName evidence="7">Threonine dehydrogenase-like Zn-dependent dehydrogenase</fullName>
    </submittedName>
</protein>
<organism evidence="7 8">
    <name type="scientific">Actinopolymorpha pittospori</name>
    <dbReference type="NCBI Taxonomy" id="648752"/>
    <lineage>
        <taxon>Bacteria</taxon>
        <taxon>Bacillati</taxon>
        <taxon>Actinomycetota</taxon>
        <taxon>Actinomycetes</taxon>
        <taxon>Propionibacteriales</taxon>
        <taxon>Actinopolymorphaceae</taxon>
        <taxon>Actinopolymorpha</taxon>
    </lineage>
</organism>
<dbReference type="Pfam" id="PF00107">
    <property type="entry name" value="ADH_zinc_N"/>
    <property type="match status" value="1"/>
</dbReference>
<dbReference type="Proteomes" id="UP000638648">
    <property type="component" value="Unassembled WGS sequence"/>
</dbReference>
<evidence type="ECO:0000313" key="7">
    <source>
        <dbReference type="EMBL" id="MBE1605449.1"/>
    </source>
</evidence>
<dbReference type="EMBL" id="JADBEM010000001">
    <property type="protein sequence ID" value="MBE1605449.1"/>
    <property type="molecule type" value="Genomic_DNA"/>
</dbReference>
<dbReference type="SUPFAM" id="SSF51735">
    <property type="entry name" value="NAD(P)-binding Rossmann-fold domains"/>
    <property type="match status" value="1"/>
</dbReference>
<gene>
    <name evidence="7" type="ORF">HEB94_002297</name>
</gene>
<dbReference type="Gene3D" id="3.40.50.720">
    <property type="entry name" value="NAD(P)-binding Rossmann-like Domain"/>
    <property type="match status" value="1"/>
</dbReference>
<evidence type="ECO:0000256" key="4">
    <source>
        <dbReference type="ARBA" id="ARBA00023002"/>
    </source>
</evidence>
<keyword evidence="3 5" id="KW-0862">Zinc</keyword>
<keyword evidence="2 5" id="KW-0479">Metal-binding</keyword>
<dbReference type="PANTHER" id="PTHR43401:SF2">
    <property type="entry name" value="L-THREONINE 3-DEHYDROGENASE"/>
    <property type="match status" value="1"/>
</dbReference>
<dbReference type="InterPro" id="IPR013149">
    <property type="entry name" value="ADH-like_C"/>
</dbReference>
<evidence type="ECO:0000256" key="3">
    <source>
        <dbReference type="ARBA" id="ARBA00022833"/>
    </source>
</evidence>
<comment type="caution">
    <text evidence="7">The sequence shown here is derived from an EMBL/GenBank/DDBJ whole genome shotgun (WGS) entry which is preliminary data.</text>
</comment>
<dbReference type="InterPro" id="IPR011032">
    <property type="entry name" value="GroES-like_sf"/>
</dbReference>
<dbReference type="SUPFAM" id="SSF50129">
    <property type="entry name" value="GroES-like"/>
    <property type="match status" value="1"/>
</dbReference>
<evidence type="ECO:0000256" key="2">
    <source>
        <dbReference type="ARBA" id="ARBA00022723"/>
    </source>
</evidence>
<dbReference type="InterPro" id="IPR013154">
    <property type="entry name" value="ADH-like_N"/>
</dbReference>
<dbReference type="RefSeq" id="WP_192749790.1">
    <property type="nucleotide sequence ID" value="NZ_BAABJL010000013.1"/>
</dbReference>
<dbReference type="InterPro" id="IPR036291">
    <property type="entry name" value="NAD(P)-bd_dom_sf"/>
</dbReference>
<evidence type="ECO:0000259" key="6">
    <source>
        <dbReference type="SMART" id="SM00829"/>
    </source>
</evidence>
<dbReference type="Pfam" id="PF08240">
    <property type="entry name" value="ADH_N"/>
    <property type="match status" value="1"/>
</dbReference>
<keyword evidence="4" id="KW-0560">Oxidoreductase</keyword>
<dbReference type="SMART" id="SM00829">
    <property type="entry name" value="PKS_ER"/>
    <property type="match status" value="1"/>
</dbReference>
<comment type="cofactor">
    <cofactor evidence="1 5">
        <name>Zn(2+)</name>
        <dbReference type="ChEBI" id="CHEBI:29105"/>
    </cofactor>
</comment>
<dbReference type="GO" id="GO:0016491">
    <property type="term" value="F:oxidoreductase activity"/>
    <property type="evidence" value="ECO:0007669"/>
    <property type="project" value="UniProtKB-KW"/>
</dbReference>
<accession>A0A927R8J3</accession>
<evidence type="ECO:0000313" key="8">
    <source>
        <dbReference type="Proteomes" id="UP000638648"/>
    </source>
</evidence>
<dbReference type="PROSITE" id="PS00059">
    <property type="entry name" value="ADH_ZINC"/>
    <property type="match status" value="1"/>
</dbReference>
<feature type="domain" description="Enoyl reductase (ER)" evidence="6">
    <location>
        <begin position="8"/>
        <end position="294"/>
    </location>
</feature>
<dbReference type="AlphaFoldDB" id="A0A927R8J3"/>
<dbReference type="InterPro" id="IPR020843">
    <property type="entry name" value="ER"/>
</dbReference>
<name>A0A927R8J3_9ACTN</name>
<evidence type="ECO:0000256" key="5">
    <source>
        <dbReference type="RuleBase" id="RU361277"/>
    </source>
</evidence>
<dbReference type="PANTHER" id="PTHR43401">
    <property type="entry name" value="L-THREONINE 3-DEHYDROGENASE"/>
    <property type="match status" value="1"/>
</dbReference>
<sequence length="305" mass="32504">MRYSEVIAARTSRVVEVPDVLPAAGEVQVRVQASGVCISERPPWEHHDGGEPHRLGHELSGEIVAIGSGVHGWSVGDRVTGFGSPVFADLVNVSARSLLPTPANVPSWAALGEPLACVVEALSRCALTPGMRVAVVGLGFMGLGALQVAASHAPGRLVGVDPNPHTRALALELGAHDVCTPEEAKDSLRHGFDVVVEFSGTAPGLALAGDLVAQHGVLCIAGYHHDGARELDVELWYRAVTIINGFTPQRWRVMAAMAEGLRLMADRRLTFEPLITHRVSLDDIDTGFGYFLDRPAEFVKAICEP</sequence>
<proteinExistence type="inferred from homology"/>
<dbReference type="GO" id="GO:0008270">
    <property type="term" value="F:zinc ion binding"/>
    <property type="evidence" value="ECO:0007669"/>
    <property type="project" value="InterPro"/>
</dbReference>
<evidence type="ECO:0000256" key="1">
    <source>
        <dbReference type="ARBA" id="ARBA00001947"/>
    </source>
</evidence>
<dbReference type="InterPro" id="IPR050129">
    <property type="entry name" value="Zn_alcohol_dh"/>
</dbReference>
<keyword evidence="8" id="KW-1185">Reference proteome</keyword>
<dbReference type="InterPro" id="IPR002328">
    <property type="entry name" value="ADH_Zn_CS"/>
</dbReference>
<dbReference type="Gene3D" id="3.90.180.10">
    <property type="entry name" value="Medium-chain alcohol dehydrogenases, catalytic domain"/>
    <property type="match status" value="2"/>
</dbReference>
<comment type="similarity">
    <text evidence="5">Belongs to the zinc-containing alcohol dehydrogenase family.</text>
</comment>